<organism evidence="1 2">
    <name type="scientific">Trichinella murrelli</name>
    <dbReference type="NCBI Taxonomy" id="144512"/>
    <lineage>
        <taxon>Eukaryota</taxon>
        <taxon>Metazoa</taxon>
        <taxon>Ecdysozoa</taxon>
        <taxon>Nematoda</taxon>
        <taxon>Enoplea</taxon>
        <taxon>Dorylaimia</taxon>
        <taxon>Trichinellida</taxon>
        <taxon>Trichinellidae</taxon>
        <taxon>Trichinella</taxon>
    </lineage>
</organism>
<evidence type="ECO:0000313" key="2">
    <source>
        <dbReference type="Proteomes" id="UP000055048"/>
    </source>
</evidence>
<dbReference type="Proteomes" id="UP000055048">
    <property type="component" value="Unassembled WGS sequence"/>
</dbReference>
<keyword evidence="2" id="KW-1185">Reference proteome</keyword>
<proteinExistence type="predicted"/>
<protein>
    <recommendedName>
        <fullName evidence="3">Peptidase A2 domain-containing protein</fullName>
    </recommendedName>
</protein>
<sequence length="90" mass="10037">MRFLVDTGSEVSVVPYNTTLRSKLHTADIPQLTAANGTRIDVVGSRELAVDLGFRHPMKWKFIVARIAQPAADMDRVNEISPAENEEEEN</sequence>
<dbReference type="AlphaFoldDB" id="A0A0V0TB25"/>
<gene>
    <name evidence="1" type="ORF">T05_8797</name>
</gene>
<name>A0A0V0TB25_9BILA</name>
<dbReference type="EMBL" id="JYDJ01000383">
    <property type="protein sequence ID" value="KRX36145.1"/>
    <property type="molecule type" value="Genomic_DNA"/>
</dbReference>
<evidence type="ECO:0000313" key="1">
    <source>
        <dbReference type="EMBL" id="KRX36145.1"/>
    </source>
</evidence>
<comment type="caution">
    <text evidence="1">The sequence shown here is derived from an EMBL/GenBank/DDBJ whole genome shotgun (WGS) entry which is preliminary data.</text>
</comment>
<dbReference type="OrthoDB" id="6276451at2759"/>
<reference evidence="1 2" key="1">
    <citation type="submission" date="2015-01" db="EMBL/GenBank/DDBJ databases">
        <title>Evolution of Trichinella species and genotypes.</title>
        <authorList>
            <person name="Korhonen P.K."/>
            <person name="Edoardo P."/>
            <person name="Giuseppe L.R."/>
            <person name="Gasser R.B."/>
        </authorList>
    </citation>
    <scope>NUCLEOTIDE SEQUENCE [LARGE SCALE GENOMIC DNA]</scope>
    <source>
        <strain evidence="1">ISS417</strain>
    </source>
</reference>
<accession>A0A0V0TB25</accession>
<evidence type="ECO:0008006" key="3">
    <source>
        <dbReference type="Google" id="ProtNLM"/>
    </source>
</evidence>